<evidence type="ECO:0000256" key="8">
    <source>
        <dbReference type="SAM" id="MobiDB-lite"/>
    </source>
</evidence>
<accession>A0A6P6NPG7</accession>
<dbReference type="PROSITE" id="PS50835">
    <property type="entry name" value="IG_LIKE"/>
    <property type="match status" value="7"/>
</dbReference>
<dbReference type="InterPro" id="IPR013783">
    <property type="entry name" value="Ig-like_fold"/>
</dbReference>
<dbReference type="FunFam" id="2.60.40.10:FF:000357">
    <property type="entry name" value="Fc receptor like 1"/>
    <property type="match status" value="1"/>
</dbReference>
<evidence type="ECO:0000256" key="10">
    <source>
        <dbReference type="SAM" id="SignalP"/>
    </source>
</evidence>
<keyword evidence="4 9" id="KW-0472">Membrane</keyword>
<keyword evidence="12" id="KW-1185">Reference proteome</keyword>
<evidence type="ECO:0000256" key="1">
    <source>
        <dbReference type="ARBA" id="ARBA00004236"/>
    </source>
</evidence>
<feature type="domain" description="Ig-like" evidence="11">
    <location>
        <begin position="12"/>
        <end position="115"/>
    </location>
</feature>
<dbReference type="AlphaFoldDB" id="A0A6P6NPG7"/>
<dbReference type="SMART" id="SM00409">
    <property type="entry name" value="IG"/>
    <property type="match status" value="7"/>
</dbReference>
<gene>
    <name evidence="13" type="primary">LOC113083555</name>
</gene>
<feature type="domain" description="Ig-like" evidence="11">
    <location>
        <begin position="211"/>
        <end position="313"/>
    </location>
</feature>
<evidence type="ECO:0000313" key="12">
    <source>
        <dbReference type="Proteomes" id="UP000515129"/>
    </source>
</evidence>
<evidence type="ECO:0000256" key="4">
    <source>
        <dbReference type="ARBA" id="ARBA00023136"/>
    </source>
</evidence>
<dbReference type="RefSeq" id="XP_026110384.1">
    <property type="nucleotide sequence ID" value="XM_026254599.1"/>
</dbReference>
<comment type="subcellular location">
    <subcellularLocation>
        <location evidence="1">Cell membrane</location>
    </subcellularLocation>
</comment>
<dbReference type="InterPro" id="IPR007110">
    <property type="entry name" value="Ig-like_dom"/>
</dbReference>
<dbReference type="PANTHER" id="PTHR46013">
    <property type="entry name" value="VASCULAR CELL ADHESION MOLECULE 1"/>
    <property type="match status" value="1"/>
</dbReference>
<evidence type="ECO:0000256" key="2">
    <source>
        <dbReference type="ARBA" id="ARBA00022475"/>
    </source>
</evidence>
<evidence type="ECO:0000256" key="7">
    <source>
        <dbReference type="ARBA" id="ARBA00023319"/>
    </source>
</evidence>
<protein>
    <submittedName>
        <fullName evidence="13">Sialoadhesin-like</fullName>
    </submittedName>
</protein>
<evidence type="ECO:0000313" key="13">
    <source>
        <dbReference type="RefSeq" id="XP_026110384.1"/>
    </source>
</evidence>
<dbReference type="InterPro" id="IPR036179">
    <property type="entry name" value="Ig-like_dom_sf"/>
</dbReference>
<feature type="transmembrane region" description="Helical" evidence="9">
    <location>
        <begin position="712"/>
        <end position="738"/>
    </location>
</feature>
<evidence type="ECO:0000259" key="11">
    <source>
        <dbReference type="PROSITE" id="PS50835"/>
    </source>
</evidence>
<feature type="chain" id="PRO_5027902898" evidence="10">
    <location>
        <begin position="25"/>
        <end position="852"/>
    </location>
</feature>
<keyword evidence="3 10" id="KW-0732">Signal</keyword>
<dbReference type="SMART" id="SM00408">
    <property type="entry name" value="IGc2"/>
    <property type="match status" value="5"/>
</dbReference>
<dbReference type="Proteomes" id="UP000515129">
    <property type="component" value="Unplaced"/>
</dbReference>
<dbReference type="SMART" id="SM00406">
    <property type="entry name" value="IGv"/>
    <property type="match status" value="4"/>
</dbReference>
<evidence type="ECO:0000256" key="9">
    <source>
        <dbReference type="SAM" id="Phobius"/>
    </source>
</evidence>
<feature type="domain" description="Ig-like" evidence="11">
    <location>
        <begin position="528"/>
        <end position="611"/>
    </location>
</feature>
<dbReference type="InterPro" id="IPR013151">
    <property type="entry name" value="Immunoglobulin_dom"/>
</dbReference>
<dbReference type="Pfam" id="PF00047">
    <property type="entry name" value="ig"/>
    <property type="match status" value="3"/>
</dbReference>
<dbReference type="InterPro" id="IPR003599">
    <property type="entry name" value="Ig_sub"/>
</dbReference>
<dbReference type="Pfam" id="PF13895">
    <property type="entry name" value="Ig_2"/>
    <property type="match status" value="1"/>
</dbReference>
<dbReference type="SUPFAM" id="SSF48726">
    <property type="entry name" value="Immunoglobulin"/>
    <property type="match status" value="7"/>
</dbReference>
<evidence type="ECO:0000256" key="5">
    <source>
        <dbReference type="ARBA" id="ARBA00023157"/>
    </source>
</evidence>
<feature type="domain" description="Ig-like" evidence="11">
    <location>
        <begin position="439"/>
        <end position="519"/>
    </location>
</feature>
<dbReference type="GO" id="GO:0005886">
    <property type="term" value="C:plasma membrane"/>
    <property type="evidence" value="ECO:0007669"/>
    <property type="project" value="UniProtKB-SubCell"/>
</dbReference>
<dbReference type="OrthoDB" id="9448246at2759"/>
<sequence>MTMVPSLITSLPLMLVIMTAGVDGQQYLTVNYSPSYVCALKGSTVKLSCTVKYPHDHELKTVIWTKPAVTDGDPPNLCLDPEKRGRVQCDREDKDTHSITLTSVTESDKHIYNCRFTTDRGRWTGIPGARLDVTDLQVETEQSVNKGDSVTLTCKSSCSLPQQTTFIWFRNTERLTTGIITKNQLQLRSVSRHDSGNYQCAVSGEEHLISPPVYLKVRSGDGQQDWGVSYSPSYVCALKGSTMNLSCTVKYPHDHQLKTVFWTKPAVAVTETPDLCLDPENRRVQCDREYKNNTCRITLMNVTEADKHIYNCRFTTKNKDGKWTGVPGVQLDVTDLQVEIEQSVKETDSVNLTCKSSCSLPQQTTFIWFRETQILTTGIIRENQLQLQSVSLHDSGNYQCAVSGEEHLKSPPVYLQVGSGDGQQDWGVNYSLSYVCALKGSTVKLSCTVKYPHDHQLKAVFWTKPAVAVTETPDLCLDPEKRGRVQCDCEYKKNTCRITLTNVTEADKHIYNCRFTTNNKDGRWTGRPGVQLDVTDLQVEIEQSVKETDSVTLTCKSSCSLPQQTTFIWFRYTQILTTGIITENQLHLQSVSLHDSGNYQCAVSGEEHLISPPVFLHVGYPPKSVSVSISPSAEIVEGDSVTLICSSDSNPPALNFSWFKENQSSAVGSGQSFIISSFNSSHSGRYYCETQNQHGSQRSASVSVSVKGVQRAALHTVIGIVVGCGGLIFIIIIIIVFIKKKRRDSGAEDVRQNQQEDRVSRSGETAPTNDDPVYSEASANQTDDLYAMVQAKKPKRSRTEQTEKDSGDAEEIQYASVHHFKNKDMNKTEETTEIQHPSDASRSEDVIYSSVK</sequence>
<dbReference type="Gene3D" id="2.60.40.10">
    <property type="entry name" value="Immunoglobulins"/>
    <property type="match status" value="7"/>
</dbReference>
<keyword evidence="5" id="KW-1015">Disulfide bond</keyword>
<feature type="region of interest" description="Disordered" evidence="8">
    <location>
        <begin position="745"/>
        <end position="852"/>
    </location>
</feature>
<name>A0A6P6NPG7_CARAU</name>
<keyword evidence="9" id="KW-0812">Transmembrane</keyword>
<keyword evidence="7" id="KW-0393">Immunoglobulin domain</keyword>
<feature type="domain" description="Ig-like" evidence="11">
    <location>
        <begin position="127"/>
        <end position="210"/>
    </location>
</feature>
<organism evidence="12 13">
    <name type="scientific">Carassius auratus</name>
    <name type="common">Goldfish</name>
    <dbReference type="NCBI Taxonomy" id="7957"/>
    <lineage>
        <taxon>Eukaryota</taxon>
        <taxon>Metazoa</taxon>
        <taxon>Chordata</taxon>
        <taxon>Craniata</taxon>
        <taxon>Vertebrata</taxon>
        <taxon>Euteleostomi</taxon>
        <taxon>Actinopterygii</taxon>
        <taxon>Neopterygii</taxon>
        <taxon>Teleostei</taxon>
        <taxon>Ostariophysi</taxon>
        <taxon>Cypriniformes</taxon>
        <taxon>Cyprinidae</taxon>
        <taxon>Cyprininae</taxon>
        <taxon>Carassius</taxon>
    </lineage>
</organism>
<keyword evidence="9" id="KW-1133">Transmembrane helix</keyword>
<keyword evidence="2" id="KW-1003">Cell membrane</keyword>
<evidence type="ECO:0000256" key="3">
    <source>
        <dbReference type="ARBA" id="ARBA00022729"/>
    </source>
</evidence>
<feature type="domain" description="Ig-like" evidence="11">
    <location>
        <begin position="327"/>
        <end position="416"/>
    </location>
</feature>
<feature type="domain" description="Ig-like" evidence="11">
    <location>
        <begin position="622"/>
        <end position="703"/>
    </location>
</feature>
<feature type="compositionally biased region" description="Basic and acidic residues" evidence="8">
    <location>
        <begin position="797"/>
        <end position="807"/>
    </location>
</feature>
<dbReference type="Pfam" id="PF07686">
    <property type="entry name" value="V-set"/>
    <property type="match status" value="1"/>
</dbReference>
<dbReference type="KEGG" id="caua:113083555"/>
<dbReference type="InterPro" id="IPR013106">
    <property type="entry name" value="Ig_V-set"/>
</dbReference>
<reference evidence="13" key="1">
    <citation type="submission" date="2025-08" db="UniProtKB">
        <authorList>
            <consortium name="RefSeq"/>
        </authorList>
    </citation>
    <scope>IDENTIFICATION</scope>
    <source>
        <strain evidence="13">Wakin</strain>
        <tissue evidence="13">Muscle</tissue>
    </source>
</reference>
<dbReference type="InterPro" id="IPR003598">
    <property type="entry name" value="Ig_sub2"/>
</dbReference>
<keyword evidence="6" id="KW-0325">Glycoprotein</keyword>
<evidence type="ECO:0000256" key="6">
    <source>
        <dbReference type="ARBA" id="ARBA00023180"/>
    </source>
</evidence>
<proteinExistence type="predicted"/>
<dbReference type="PANTHER" id="PTHR46013:SF4">
    <property type="entry name" value="B-CELL RECEPTOR CD22-RELATED"/>
    <property type="match status" value="1"/>
</dbReference>
<feature type="compositionally biased region" description="Basic and acidic residues" evidence="8">
    <location>
        <begin position="745"/>
        <end position="761"/>
    </location>
</feature>
<dbReference type="GeneID" id="113083555"/>
<feature type="signal peptide" evidence="10">
    <location>
        <begin position="1"/>
        <end position="24"/>
    </location>
</feature>